<protein>
    <submittedName>
        <fullName evidence="1">Uncharacterized protein</fullName>
    </submittedName>
</protein>
<name>A0A0V1LWC4_9BILA</name>
<proteinExistence type="predicted"/>
<sequence length="38" mass="4208">MTNSPTMCQLYVDAALYEEMLGLAYNTTATKEKAYSSP</sequence>
<evidence type="ECO:0000313" key="2">
    <source>
        <dbReference type="Proteomes" id="UP000054843"/>
    </source>
</evidence>
<comment type="caution">
    <text evidence="1">The sequence shown here is derived from an EMBL/GenBank/DDBJ whole genome shotgun (WGS) entry which is preliminary data.</text>
</comment>
<accession>A0A0V1LWC4</accession>
<dbReference type="EMBL" id="JYDO01001918">
    <property type="protein sequence ID" value="KRZ63795.1"/>
    <property type="molecule type" value="Genomic_DNA"/>
</dbReference>
<reference evidence="1 2" key="1">
    <citation type="submission" date="2015-01" db="EMBL/GenBank/DDBJ databases">
        <title>Evolution of Trichinella species and genotypes.</title>
        <authorList>
            <person name="Korhonen P.K."/>
            <person name="Edoardo P."/>
            <person name="Giuseppe L.R."/>
            <person name="Gasser R.B."/>
        </authorList>
    </citation>
    <scope>NUCLEOTIDE SEQUENCE [LARGE SCALE GENOMIC DNA]</scope>
    <source>
        <strain evidence="1">ISS1980</strain>
    </source>
</reference>
<evidence type="ECO:0000313" key="1">
    <source>
        <dbReference type="EMBL" id="KRZ63795.1"/>
    </source>
</evidence>
<keyword evidence="2" id="KW-1185">Reference proteome</keyword>
<gene>
    <name evidence="1" type="ORF">T10_1449</name>
</gene>
<dbReference type="Proteomes" id="UP000054843">
    <property type="component" value="Unassembled WGS sequence"/>
</dbReference>
<dbReference type="AlphaFoldDB" id="A0A0V1LWC4"/>
<organism evidence="1 2">
    <name type="scientific">Trichinella papuae</name>
    <dbReference type="NCBI Taxonomy" id="268474"/>
    <lineage>
        <taxon>Eukaryota</taxon>
        <taxon>Metazoa</taxon>
        <taxon>Ecdysozoa</taxon>
        <taxon>Nematoda</taxon>
        <taxon>Enoplea</taxon>
        <taxon>Dorylaimia</taxon>
        <taxon>Trichinellida</taxon>
        <taxon>Trichinellidae</taxon>
        <taxon>Trichinella</taxon>
    </lineage>
</organism>